<comment type="caution">
    <text evidence="4">The sequence shown here is derived from an EMBL/GenBank/DDBJ whole genome shotgun (WGS) entry which is preliminary data.</text>
</comment>
<accession>A0A835D8N7</accession>
<dbReference type="GO" id="GO:0004674">
    <property type="term" value="F:protein serine/threonine kinase activity"/>
    <property type="evidence" value="ECO:0007669"/>
    <property type="project" value="TreeGrafter"/>
</dbReference>
<name>A0A835D8N7_TETSI</name>
<proteinExistence type="predicted"/>
<evidence type="ECO:0000256" key="2">
    <source>
        <dbReference type="ARBA" id="ARBA00022840"/>
    </source>
</evidence>
<dbReference type="InterPro" id="IPR000719">
    <property type="entry name" value="Prot_kinase_dom"/>
</dbReference>
<sequence length="300" mass="34319">MWSCFRILEQREEERPFLENGALLLEELITSFDSRSNPIRSFSKKELERATKNYDQHGVFHQDWSYKLYKGTYEDCAIAVKKFTSNDAPQRYIGWCINEVAVASQMNNHKNVLKLLGCCLETQVPTLVYGFATSGRLCDHIFVEELSPSYLPWESSETQVDSDVVVGYIWFVAPESVSTGRYTEKSDVHSFGVVLFEILTGKKVRDIVKEVYGVPELDLFESSSRSVNSFALLVHNYEKNIREYLKDSIVKGNTEQLMVCAELAIRCIKMNPEKRSSMMEAAKELRRITSQVPHPTTGVP</sequence>
<dbReference type="OrthoDB" id="2015071at2759"/>
<reference evidence="4 5" key="1">
    <citation type="submission" date="2020-04" db="EMBL/GenBank/DDBJ databases">
        <title>Plant Genome Project.</title>
        <authorList>
            <person name="Zhang R.-G."/>
        </authorList>
    </citation>
    <scope>NUCLEOTIDE SEQUENCE [LARGE SCALE GENOMIC DNA]</scope>
    <source>
        <strain evidence="4">YNK0</strain>
        <tissue evidence="4">Leaf</tissue>
    </source>
</reference>
<evidence type="ECO:0000256" key="1">
    <source>
        <dbReference type="ARBA" id="ARBA00022741"/>
    </source>
</evidence>
<dbReference type="SUPFAM" id="SSF56112">
    <property type="entry name" value="Protein kinase-like (PK-like)"/>
    <property type="match status" value="1"/>
</dbReference>
<dbReference type="GO" id="GO:0005886">
    <property type="term" value="C:plasma membrane"/>
    <property type="evidence" value="ECO:0007669"/>
    <property type="project" value="TreeGrafter"/>
</dbReference>
<dbReference type="Gene3D" id="1.10.510.10">
    <property type="entry name" value="Transferase(Phosphotransferase) domain 1"/>
    <property type="match status" value="1"/>
</dbReference>
<evidence type="ECO:0000313" key="4">
    <source>
        <dbReference type="EMBL" id="KAF8391937.1"/>
    </source>
</evidence>
<dbReference type="EMBL" id="JABCRI010000016">
    <property type="protein sequence ID" value="KAF8391937.1"/>
    <property type="molecule type" value="Genomic_DNA"/>
</dbReference>
<dbReference type="InterPro" id="IPR011009">
    <property type="entry name" value="Kinase-like_dom_sf"/>
</dbReference>
<dbReference type="Pfam" id="PF07714">
    <property type="entry name" value="PK_Tyr_Ser-Thr"/>
    <property type="match status" value="1"/>
</dbReference>
<keyword evidence="1" id="KW-0547">Nucleotide-binding</keyword>
<keyword evidence="5" id="KW-1185">Reference proteome</keyword>
<dbReference type="PROSITE" id="PS50011">
    <property type="entry name" value="PROTEIN_KINASE_DOM"/>
    <property type="match status" value="1"/>
</dbReference>
<dbReference type="InterPro" id="IPR001245">
    <property type="entry name" value="Ser-Thr/Tyr_kinase_cat_dom"/>
</dbReference>
<gene>
    <name evidence="4" type="ORF">HHK36_022277</name>
</gene>
<keyword evidence="2" id="KW-0067">ATP-binding</keyword>
<evidence type="ECO:0000313" key="5">
    <source>
        <dbReference type="Proteomes" id="UP000655225"/>
    </source>
</evidence>
<feature type="domain" description="Protein kinase" evidence="3">
    <location>
        <begin position="1"/>
        <end position="297"/>
    </location>
</feature>
<dbReference type="Pfam" id="PF00069">
    <property type="entry name" value="Pkinase"/>
    <property type="match status" value="1"/>
</dbReference>
<dbReference type="Gene3D" id="3.30.200.20">
    <property type="entry name" value="Phosphorylase Kinase, domain 1"/>
    <property type="match status" value="1"/>
</dbReference>
<dbReference type="GO" id="GO:0007166">
    <property type="term" value="P:cell surface receptor signaling pathway"/>
    <property type="evidence" value="ECO:0007669"/>
    <property type="project" value="InterPro"/>
</dbReference>
<dbReference type="Proteomes" id="UP000655225">
    <property type="component" value="Unassembled WGS sequence"/>
</dbReference>
<dbReference type="PANTHER" id="PTHR27005:SF522">
    <property type="entry name" value="NON-FUNCTIONAL PSEUDOKINASE ZED1-LIKE"/>
    <property type="match status" value="1"/>
</dbReference>
<dbReference type="AlphaFoldDB" id="A0A835D8N7"/>
<organism evidence="4 5">
    <name type="scientific">Tetracentron sinense</name>
    <name type="common">Spur-leaf</name>
    <dbReference type="NCBI Taxonomy" id="13715"/>
    <lineage>
        <taxon>Eukaryota</taxon>
        <taxon>Viridiplantae</taxon>
        <taxon>Streptophyta</taxon>
        <taxon>Embryophyta</taxon>
        <taxon>Tracheophyta</taxon>
        <taxon>Spermatophyta</taxon>
        <taxon>Magnoliopsida</taxon>
        <taxon>Trochodendrales</taxon>
        <taxon>Trochodendraceae</taxon>
        <taxon>Tetracentron</taxon>
    </lineage>
</organism>
<dbReference type="InterPro" id="IPR045274">
    <property type="entry name" value="WAK-like"/>
</dbReference>
<dbReference type="GO" id="GO:0005524">
    <property type="term" value="F:ATP binding"/>
    <property type="evidence" value="ECO:0007669"/>
    <property type="project" value="UniProtKB-KW"/>
</dbReference>
<evidence type="ECO:0000259" key="3">
    <source>
        <dbReference type="PROSITE" id="PS50011"/>
    </source>
</evidence>
<protein>
    <recommendedName>
        <fullName evidence="3">Protein kinase domain-containing protein</fullName>
    </recommendedName>
</protein>
<dbReference type="PANTHER" id="PTHR27005">
    <property type="entry name" value="WALL-ASSOCIATED RECEPTOR KINASE-LIKE 21"/>
    <property type="match status" value="1"/>
</dbReference>